<dbReference type="Proteomes" id="UP000503011">
    <property type="component" value="Chromosome"/>
</dbReference>
<keyword evidence="3" id="KW-1185">Reference proteome</keyword>
<feature type="compositionally biased region" description="Basic and acidic residues" evidence="1">
    <location>
        <begin position="24"/>
        <end position="38"/>
    </location>
</feature>
<name>A0A6F8YHR1_9ACTN</name>
<evidence type="ECO:0000256" key="1">
    <source>
        <dbReference type="SAM" id="MobiDB-lite"/>
    </source>
</evidence>
<sequence length="46" mass="5291">MELLVLLLFFIVLAIASIFGWTSDSRDSADWKPTEGGRRRSRPRLL</sequence>
<proteinExistence type="predicted"/>
<reference evidence="2 3" key="2">
    <citation type="submission" date="2020-03" db="EMBL/GenBank/DDBJ databases">
        <authorList>
            <person name="Ichikawa N."/>
            <person name="Kimura A."/>
            <person name="Kitahashi Y."/>
            <person name="Uohara A."/>
        </authorList>
    </citation>
    <scope>NUCLEOTIDE SEQUENCE [LARGE SCALE GENOMIC DNA]</scope>
    <source>
        <strain evidence="2 3">NBRC 105367</strain>
    </source>
</reference>
<reference evidence="2 3" key="1">
    <citation type="submission" date="2020-03" db="EMBL/GenBank/DDBJ databases">
        <title>Whole genome shotgun sequence of Phytohabitans suffuscus NBRC 105367.</title>
        <authorList>
            <person name="Komaki H."/>
            <person name="Tamura T."/>
        </authorList>
    </citation>
    <scope>NUCLEOTIDE SEQUENCE [LARGE SCALE GENOMIC DNA]</scope>
    <source>
        <strain evidence="2 3">NBRC 105367</strain>
    </source>
</reference>
<dbReference type="RefSeq" id="WP_173157394.1">
    <property type="nucleotide sequence ID" value="NZ_AP022871.1"/>
</dbReference>
<evidence type="ECO:0000313" key="2">
    <source>
        <dbReference type="EMBL" id="BCB85665.1"/>
    </source>
</evidence>
<protein>
    <submittedName>
        <fullName evidence="2">Uncharacterized protein</fullName>
    </submittedName>
</protein>
<dbReference type="AlphaFoldDB" id="A0A6F8YHR1"/>
<feature type="region of interest" description="Disordered" evidence="1">
    <location>
        <begin position="24"/>
        <end position="46"/>
    </location>
</feature>
<gene>
    <name evidence="2" type="ORF">Psuf_029780</name>
</gene>
<accession>A0A6F8YHR1</accession>
<organism evidence="2 3">
    <name type="scientific">Phytohabitans suffuscus</name>
    <dbReference type="NCBI Taxonomy" id="624315"/>
    <lineage>
        <taxon>Bacteria</taxon>
        <taxon>Bacillati</taxon>
        <taxon>Actinomycetota</taxon>
        <taxon>Actinomycetes</taxon>
        <taxon>Micromonosporales</taxon>
        <taxon>Micromonosporaceae</taxon>
    </lineage>
</organism>
<dbReference type="EMBL" id="AP022871">
    <property type="protein sequence ID" value="BCB85665.1"/>
    <property type="molecule type" value="Genomic_DNA"/>
</dbReference>
<dbReference type="KEGG" id="psuu:Psuf_029780"/>
<evidence type="ECO:0000313" key="3">
    <source>
        <dbReference type="Proteomes" id="UP000503011"/>
    </source>
</evidence>